<sequence>MLKKDYIPDLGDTADFVIIGGRRDAGDEHKLGIGSLWWTSFYIGCIENKDEACRFNAKLRFRIIGTIDRHGISKENITYLNRHGCFTRAPFAKSIPEFERGNGSENNWAPRVHATSVVYLRTTSFSSSYEALRSNTAIWLAAGRRTSERLAATRLTTALRALRPRTCPPPPPGFDPARAQHLPAKVLGVRTATFSYDAEQPTTNPDFSVWLLMNAVKGASSVGIPAIDKTKEIRSVIMNTKTDAHLKSTPYKVNLRNSQNCDAILRYMYGDEREGTDRCSKCMAAKGALPKCVIWGTFSCANCDWNRSGAVCSLAPAEKRGTKRKSANTGMDGGDSDSDDTDPFEDLDRKTCLKISQIFLKAADLKKKKKKKKRSG</sequence>
<dbReference type="Gene3D" id="2.40.50.140">
    <property type="entry name" value="Nucleic acid-binding proteins"/>
    <property type="match status" value="1"/>
</dbReference>
<dbReference type="EMBL" id="JAGMUV010000021">
    <property type="protein sequence ID" value="KAH7124691.1"/>
    <property type="molecule type" value="Genomic_DNA"/>
</dbReference>
<dbReference type="OrthoDB" id="5028429at2759"/>
<reference evidence="2" key="1">
    <citation type="journal article" date="2021" name="Nat. Commun.">
        <title>Genetic determinants of endophytism in the Arabidopsis root mycobiome.</title>
        <authorList>
            <person name="Mesny F."/>
            <person name="Miyauchi S."/>
            <person name="Thiergart T."/>
            <person name="Pickel B."/>
            <person name="Atanasova L."/>
            <person name="Karlsson M."/>
            <person name="Huettel B."/>
            <person name="Barry K.W."/>
            <person name="Haridas S."/>
            <person name="Chen C."/>
            <person name="Bauer D."/>
            <person name="Andreopoulos W."/>
            <person name="Pangilinan J."/>
            <person name="LaButti K."/>
            <person name="Riley R."/>
            <person name="Lipzen A."/>
            <person name="Clum A."/>
            <person name="Drula E."/>
            <person name="Henrissat B."/>
            <person name="Kohler A."/>
            <person name="Grigoriev I.V."/>
            <person name="Martin F.M."/>
            <person name="Hacquard S."/>
        </authorList>
    </citation>
    <scope>NUCLEOTIDE SEQUENCE</scope>
    <source>
        <strain evidence="2">MPI-CAGE-AT-0147</strain>
    </source>
</reference>
<name>A0A9P9DUC2_9HYPO</name>
<proteinExistence type="predicted"/>
<dbReference type="InterPro" id="IPR022190">
    <property type="entry name" value="DUF3716"/>
</dbReference>
<dbReference type="Proteomes" id="UP000738349">
    <property type="component" value="Unassembled WGS sequence"/>
</dbReference>
<organism evidence="2 3">
    <name type="scientific">Dactylonectria macrodidyma</name>
    <dbReference type="NCBI Taxonomy" id="307937"/>
    <lineage>
        <taxon>Eukaryota</taxon>
        <taxon>Fungi</taxon>
        <taxon>Dikarya</taxon>
        <taxon>Ascomycota</taxon>
        <taxon>Pezizomycotina</taxon>
        <taxon>Sordariomycetes</taxon>
        <taxon>Hypocreomycetidae</taxon>
        <taxon>Hypocreales</taxon>
        <taxon>Nectriaceae</taxon>
        <taxon>Dactylonectria</taxon>
    </lineage>
</organism>
<feature type="region of interest" description="Disordered" evidence="1">
    <location>
        <begin position="322"/>
        <end position="343"/>
    </location>
</feature>
<accession>A0A9P9DUC2</accession>
<dbReference type="Pfam" id="PF12511">
    <property type="entry name" value="DUF3716"/>
    <property type="match status" value="1"/>
</dbReference>
<protein>
    <submittedName>
        <fullName evidence="2">Uncharacterized protein</fullName>
    </submittedName>
</protein>
<evidence type="ECO:0000313" key="2">
    <source>
        <dbReference type="EMBL" id="KAH7124691.1"/>
    </source>
</evidence>
<dbReference type="AlphaFoldDB" id="A0A9P9DUC2"/>
<dbReference type="InterPro" id="IPR012340">
    <property type="entry name" value="NA-bd_OB-fold"/>
</dbReference>
<gene>
    <name evidence="2" type="ORF">EDB81DRAFT_951668</name>
</gene>
<comment type="caution">
    <text evidence="2">The sequence shown here is derived from an EMBL/GenBank/DDBJ whole genome shotgun (WGS) entry which is preliminary data.</text>
</comment>
<feature type="compositionally biased region" description="Acidic residues" evidence="1">
    <location>
        <begin position="334"/>
        <end position="343"/>
    </location>
</feature>
<evidence type="ECO:0000313" key="3">
    <source>
        <dbReference type="Proteomes" id="UP000738349"/>
    </source>
</evidence>
<keyword evidence="3" id="KW-1185">Reference proteome</keyword>
<evidence type="ECO:0000256" key="1">
    <source>
        <dbReference type="SAM" id="MobiDB-lite"/>
    </source>
</evidence>